<evidence type="ECO:0008006" key="3">
    <source>
        <dbReference type="Google" id="ProtNLM"/>
    </source>
</evidence>
<dbReference type="GeneID" id="92754866"/>
<keyword evidence="2" id="KW-1185">Reference proteome</keyword>
<comment type="caution">
    <text evidence="1">The sequence shown here is derived from an EMBL/GenBank/DDBJ whole genome shotgun (WGS) entry which is preliminary data.</text>
</comment>
<organism evidence="1 2">
    <name type="scientific">Arthrobacter bambusae</name>
    <dbReference type="NCBI Taxonomy" id="1338426"/>
    <lineage>
        <taxon>Bacteria</taxon>
        <taxon>Bacillati</taxon>
        <taxon>Actinomycetota</taxon>
        <taxon>Actinomycetes</taxon>
        <taxon>Micrococcales</taxon>
        <taxon>Micrococcaceae</taxon>
        <taxon>Arthrobacter</taxon>
    </lineage>
</organism>
<protein>
    <recommendedName>
        <fullName evidence="3">LppA-like lipoprotein</fullName>
    </recommendedName>
</protein>
<proteinExistence type="predicted"/>
<dbReference type="EMBL" id="JBEPSN010000011">
    <property type="protein sequence ID" value="MET4542135.1"/>
    <property type="molecule type" value="Genomic_DNA"/>
</dbReference>
<dbReference type="RefSeq" id="WP_354232472.1">
    <property type="nucleotide sequence ID" value="NZ_JBEPSN010000011.1"/>
</dbReference>
<evidence type="ECO:0000313" key="2">
    <source>
        <dbReference type="Proteomes" id="UP001549307"/>
    </source>
</evidence>
<reference evidence="1 2" key="1">
    <citation type="submission" date="2024-06" db="EMBL/GenBank/DDBJ databases">
        <title>Sorghum-associated microbial communities from plants grown in Nebraska, USA.</title>
        <authorList>
            <person name="Schachtman D."/>
        </authorList>
    </citation>
    <scope>NUCLEOTIDE SEQUENCE [LARGE SCALE GENOMIC DNA]</scope>
    <source>
        <strain evidence="1 2">3552</strain>
    </source>
</reference>
<name>A0ABV2PBH0_9MICC</name>
<sequence>MGIAFDDGAADALIRAANSADEVLRAEGGFRQTSHPRTLTMKPSHLLAMSALTVLLLTGCTPVTGQNPPSSTSGVPAVTPEEARAELIDLIASVEAIIPGQWERDKIPYGESCSLRGGAEGTHYYGDSLGPKASLDEKYAAQEKVKTLLESRAYRVEVTHDPGEGHVMRTVGFGPNKITIIYTTGDLQNVVGGQSQCVPDPEGKYR</sequence>
<dbReference type="Proteomes" id="UP001549307">
    <property type="component" value="Unassembled WGS sequence"/>
</dbReference>
<accession>A0ABV2PBH0</accession>
<gene>
    <name evidence="1" type="ORF">ABIE37_003938</name>
</gene>
<evidence type="ECO:0000313" key="1">
    <source>
        <dbReference type="EMBL" id="MET4542135.1"/>
    </source>
</evidence>